<dbReference type="AlphaFoldDB" id="A0A1Y5TM37"/>
<dbReference type="SUPFAM" id="SSF100950">
    <property type="entry name" value="NagB/RpiA/CoA transferase-like"/>
    <property type="match status" value="2"/>
</dbReference>
<dbReference type="PANTHER" id="PTHR40596">
    <property type="entry name" value="CITRATE LYASE ALPHA CHAIN"/>
    <property type="match status" value="1"/>
</dbReference>
<accession>A0A1Y5TM37</accession>
<dbReference type="GO" id="GO:0006084">
    <property type="term" value="P:acetyl-CoA metabolic process"/>
    <property type="evidence" value="ECO:0007669"/>
    <property type="project" value="InterPro"/>
</dbReference>
<dbReference type="Proteomes" id="UP000193827">
    <property type="component" value="Unassembled WGS sequence"/>
</dbReference>
<dbReference type="InterPro" id="IPR037171">
    <property type="entry name" value="NagB/RpiA_transferase-like"/>
</dbReference>
<proteinExistence type="predicted"/>
<protein>
    <submittedName>
        <fullName evidence="1">Citrate lyase alpha chain</fullName>
        <ecNumber evidence="1">4.1.3.6</ecNumber>
    </submittedName>
</protein>
<gene>
    <name evidence="1" type="primary">citF</name>
    <name evidence="1" type="ORF">PEL8287_03716</name>
</gene>
<dbReference type="GO" id="GO:0008814">
    <property type="term" value="F:citrate CoA-transferase activity"/>
    <property type="evidence" value="ECO:0007669"/>
    <property type="project" value="InterPro"/>
</dbReference>
<evidence type="ECO:0000313" key="2">
    <source>
        <dbReference type="Proteomes" id="UP000193827"/>
    </source>
</evidence>
<dbReference type="PANTHER" id="PTHR40596:SF1">
    <property type="entry name" value="CITRATE LYASE ALPHA CHAIN"/>
    <property type="match status" value="1"/>
</dbReference>
<reference evidence="1 2" key="1">
    <citation type="submission" date="2017-03" db="EMBL/GenBank/DDBJ databases">
        <authorList>
            <person name="Afonso C.L."/>
            <person name="Miller P.J."/>
            <person name="Scott M.A."/>
            <person name="Spackman E."/>
            <person name="Goraichik I."/>
            <person name="Dimitrov K.M."/>
            <person name="Suarez D.L."/>
            <person name="Swayne D.E."/>
        </authorList>
    </citation>
    <scope>NUCLEOTIDE SEQUENCE [LARGE SCALE GENOMIC DNA]</scope>
    <source>
        <strain evidence="1 2">CECT 8287</strain>
    </source>
</reference>
<dbReference type="Pfam" id="PF04223">
    <property type="entry name" value="CitF"/>
    <property type="match status" value="1"/>
</dbReference>
<dbReference type="OrthoDB" id="9767643at2"/>
<dbReference type="Gene3D" id="3.40.1080.10">
    <property type="entry name" value="Glutaconate Coenzyme A-transferase"/>
    <property type="match status" value="2"/>
</dbReference>
<dbReference type="EMBL" id="FWFL01000014">
    <property type="protein sequence ID" value="SLN67276.1"/>
    <property type="molecule type" value="Genomic_DNA"/>
</dbReference>
<organism evidence="1 2">
    <name type="scientific">Roseovarius litorisediminis</name>
    <dbReference type="NCBI Taxonomy" id="1312363"/>
    <lineage>
        <taxon>Bacteria</taxon>
        <taxon>Pseudomonadati</taxon>
        <taxon>Pseudomonadota</taxon>
        <taxon>Alphaproteobacteria</taxon>
        <taxon>Rhodobacterales</taxon>
        <taxon>Roseobacteraceae</taxon>
        <taxon>Roseovarius</taxon>
    </lineage>
</organism>
<keyword evidence="2" id="KW-1185">Reference proteome</keyword>
<dbReference type="GO" id="GO:0008815">
    <property type="term" value="F:citrate (pro-3S)-lyase activity"/>
    <property type="evidence" value="ECO:0007669"/>
    <property type="project" value="UniProtKB-EC"/>
</dbReference>
<name>A0A1Y5TM37_9RHOB</name>
<dbReference type="GO" id="GO:0009346">
    <property type="term" value="C:ATP-independent citrate lyase complex"/>
    <property type="evidence" value="ECO:0007669"/>
    <property type="project" value="InterPro"/>
</dbReference>
<dbReference type="GO" id="GO:0005737">
    <property type="term" value="C:cytoplasm"/>
    <property type="evidence" value="ECO:0007669"/>
    <property type="project" value="InterPro"/>
</dbReference>
<evidence type="ECO:0000313" key="1">
    <source>
        <dbReference type="EMBL" id="SLN67276.1"/>
    </source>
</evidence>
<dbReference type="InterPro" id="IPR006472">
    <property type="entry name" value="Citrate_lyase_asu"/>
</dbReference>
<dbReference type="RefSeq" id="WP_085893918.1">
    <property type="nucleotide sequence ID" value="NZ_FWFL01000014.1"/>
</dbReference>
<sequence length="460" mass="47170">MNALADSIARLNLSNGATLSFHHHLRNGDDVMRQVLAACDTLGLRDLHIAPSSLFPCHASLIPYLQNGTITRITTSYMTGPLADAVRAGALPHPVHLQTHGGRACAIASGRLPLDAAFIAAPAVDAAGNLSGATGPEACGPLGYAMVDAAHAGRVVALTDHTADRLPRICIPAKQVHNIIHVPRIGEAAQIASGTTGRAPSETGLIIADLTARLIAASGLLQNGFTFQTGAGATSLAVARALAPLMAADNIKGDFAAGGITGALVDMFQSGLFQRLWDVQAFDLAAVQSYAQDADHLAMSADQYANPERPDNIANQLDVMILGAAEVDMDFNVNVTCASDGRIIGGSGGHADTGAGATLPIVTTPLVAGGFAKLVKTLTCLTTPGATIGALVTEAGIAIHPSRPDLAQAARAAGLPVKDINDLRRLAKAHASKAPPPRTTGRIIAHCEAPDGTVIDHICA</sequence>
<dbReference type="EC" id="4.1.3.6" evidence="1"/>
<keyword evidence="1" id="KW-0456">Lyase</keyword>